<evidence type="ECO:0000256" key="1">
    <source>
        <dbReference type="SAM" id="MobiDB-lite"/>
    </source>
</evidence>
<dbReference type="AlphaFoldDB" id="A0A9J6DW44"/>
<feature type="region of interest" description="Disordered" evidence="1">
    <location>
        <begin position="73"/>
        <end position="114"/>
    </location>
</feature>
<feature type="region of interest" description="Disordered" evidence="1">
    <location>
        <begin position="635"/>
        <end position="705"/>
    </location>
</feature>
<dbReference type="Proteomes" id="UP000821866">
    <property type="component" value="Unassembled WGS sequence"/>
</dbReference>
<feature type="compositionally biased region" description="Polar residues" evidence="1">
    <location>
        <begin position="506"/>
        <end position="526"/>
    </location>
</feature>
<feature type="compositionally biased region" description="Low complexity" evidence="1">
    <location>
        <begin position="442"/>
        <end position="453"/>
    </location>
</feature>
<proteinExistence type="predicted"/>
<reference evidence="2" key="1">
    <citation type="journal article" date="2020" name="Cell">
        <title>Large-Scale Comparative Analyses of Tick Genomes Elucidate Their Genetic Diversity and Vector Capacities.</title>
        <authorList>
            <consortium name="Tick Genome and Microbiome Consortium (TIGMIC)"/>
            <person name="Jia N."/>
            <person name="Wang J."/>
            <person name="Shi W."/>
            <person name="Du L."/>
            <person name="Sun Y."/>
            <person name="Zhan W."/>
            <person name="Jiang J.F."/>
            <person name="Wang Q."/>
            <person name="Zhang B."/>
            <person name="Ji P."/>
            <person name="Bell-Sakyi L."/>
            <person name="Cui X.M."/>
            <person name="Yuan T.T."/>
            <person name="Jiang B.G."/>
            <person name="Yang W.F."/>
            <person name="Lam T.T."/>
            <person name="Chang Q.C."/>
            <person name="Ding S.J."/>
            <person name="Wang X.J."/>
            <person name="Zhu J.G."/>
            <person name="Ruan X.D."/>
            <person name="Zhao L."/>
            <person name="Wei J.T."/>
            <person name="Ye R.Z."/>
            <person name="Que T.C."/>
            <person name="Du C.H."/>
            <person name="Zhou Y.H."/>
            <person name="Cheng J.X."/>
            <person name="Dai P.F."/>
            <person name="Guo W.B."/>
            <person name="Han X.H."/>
            <person name="Huang E.J."/>
            <person name="Li L.F."/>
            <person name="Wei W."/>
            <person name="Gao Y.C."/>
            <person name="Liu J.Z."/>
            <person name="Shao H.Z."/>
            <person name="Wang X."/>
            <person name="Wang C.C."/>
            <person name="Yang T.C."/>
            <person name="Huo Q.B."/>
            <person name="Li W."/>
            <person name="Chen H.Y."/>
            <person name="Chen S.E."/>
            <person name="Zhou L.G."/>
            <person name="Ni X.B."/>
            <person name="Tian J.H."/>
            <person name="Sheng Y."/>
            <person name="Liu T."/>
            <person name="Pan Y.S."/>
            <person name="Xia L.Y."/>
            <person name="Li J."/>
            <person name="Zhao F."/>
            <person name="Cao W.C."/>
        </authorList>
    </citation>
    <scope>NUCLEOTIDE SEQUENCE</scope>
    <source>
        <strain evidence="2">Rmic-2018</strain>
    </source>
</reference>
<evidence type="ECO:0000313" key="2">
    <source>
        <dbReference type="EMBL" id="KAH8026389.1"/>
    </source>
</evidence>
<protein>
    <submittedName>
        <fullName evidence="2">Uncharacterized protein</fullName>
    </submittedName>
</protein>
<name>A0A9J6DW44_RHIMP</name>
<feature type="region of interest" description="Disordered" evidence="1">
    <location>
        <begin position="887"/>
        <end position="983"/>
    </location>
</feature>
<comment type="caution">
    <text evidence="2">The sequence shown here is derived from an EMBL/GenBank/DDBJ whole genome shotgun (WGS) entry which is preliminary data.</text>
</comment>
<dbReference type="VEuPathDB" id="VectorBase:LOC119169139"/>
<feature type="compositionally biased region" description="Basic and acidic residues" evidence="1">
    <location>
        <begin position="908"/>
        <end position="929"/>
    </location>
</feature>
<organism evidence="2 3">
    <name type="scientific">Rhipicephalus microplus</name>
    <name type="common">Cattle tick</name>
    <name type="synonym">Boophilus microplus</name>
    <dbReference type="NCBI Taxonomy" id="6941"/>
    <lineage>
        <taxon>Eukaryota</taxon>
        <taxon>Metazoa</taxon>
        <taxon>Ecdysozoa</taxon>
        <taxon>Arthropoda</taxon>
        <taxon>Chelicerata</taxon>
        <taxon>Arachnida</taxon>
        <taxon>Acari</taxon>
        <taxon>Parasitiformes</taxon>
        <taxon>Ixodida</taxon>
        <taxon>Ixodoidea</taxon>
        <taxon>Ixodidae</taxon>
        <taxon>Rhipicephalinae</taxon>
        <taxon>Rhipicephalus</taxon>
        <taxon>Boophilus</taxon>
    </lineage>
</organism>
<reference evidence="2" key="2">
    <citation type="submission" date="2021-09" db="EMBL/GenBank/DDBJ databases">
        <authorList>
            <person name="Jia N."/>
            <person name="Wang J."/>
            <person name="Shi W."/>
            <person name="Du L."/>
            <person name="Sun Y."/>
            <person name="Zhan W."/>
            <person name="Jiang J."/>
            <person name="Wang Q."/>
            <person name="Zhang B."/>
            <person name="Ji P."/>
            <person name="Sakyi L.B."/>
            <person name="Cui X."/>
            <person name="Yuan T."/>
            <person name="Jiang B."/>
            <person name="Yang W."/>
            <person name="Lam T.T.-Y."/>
            <person name="Chang Q."/>
            <person name="Ding S."/>
            <person name="Wang X."/>
            <person name="Zhu J."/>
            <person name="Ruan X."/>
            <person name="Zhao L."/>
            <person name="Wei J."/>
            <person name="Que T."/>
            <person name="Du C."/>
            <person name="Cheng J."/>
            <person name="Dai P."/>
            <person name="Han X."/>
            <person name="Huang E."/>
            <person name="Gao Y."/>
            <person name="Liu J."/>
            <person name="Shao H."/>
            <person name="Ye R."/>
            <person name="Li L."/>
            <person name="Wei W."/>
            <person name="Wang X."/>
            <person name="Wang C."/>
            <person name="Huo Q."/>
            <person name="Li W."/>
            <person name="Guo W."/>
            <person name="Chen H."/>
            <person name="Chen S."/>
            <person name="Zhou L."/>
            <person name="Zhou L."/>
            <person name="Ni X."/>
            <person name="Tian J."/>
            <person name="Zhou Y."/>
            <person name="Sheng Y."/>
            <person name="Liu T."/>
            <person name="Pan Y."/>
            <person name="Xia L."/>
            <person name="Li J."/>
            <person name="Zhao F."/>
            <person name="Cao W."/>
        </authorList>
    </citation>
    <scope>NUCLEOTIDE SEQUENCE</scope>
    <source>
        <strain evidence="2">Rmic-2018</strain>
        <tissue evidence="2">Larvae</tissue>
    </source>
</reference>
<gene>
    <name evidence="2" type="ORF">HPB51_020373</name>
</gene>
<dbReference type="EMBL" id="JABSTU010000007">
    <property type="protein sequence ID" value="KAH8026389.1"/>
    <property type="molecule type" value="Genomic_DNA"/>
</dbReference>
<feature type="compositionally biased region" description="Low complexity" evidence="1">
    <location>
        <begin position="100"/>
        <end position="111"/>
    </location>
</feature>
<keyword evidence="3" id="KW-1185">Reference proteome</keyword>
<sequence length="983" mass="106702">MPRQAQPAEVDRFFGRRVDCSCQTDDLPLALPHVSPPEPVGAIAPPAILKRTRLLAPPQAKVPGRPLAVSIVCSSRASSSDEEDDRDNQGSLVQTPVKKSPQPSEQQEFPQVMPQSAAGQHQLVQQFVLTADHPHQAPQEAVVLPASELPQLIAQPQQLLAPVSKGVLREQSLQQPVTQLFTLQKLLGPQPEEQVVPLHLTEQRADSAQPWDSSAEKTQSKPEIIQEITQAGKGQETLLISEQEIVQARDEQEIVQSENKEQILEIAEQEVIHAGNKGEIVQTHDQEIIQEGSKEISQHLDQEIVQKISEETSQGVVPTAESSVQALSGALAAGEEFQKAPSGDIDKEQGLQFHPIDTAEKPNAAKQPVGVQHQAYNVAQMPDKDSPASLVQDHGNVTVACGPDHNVLHSLPVGEIMKSPENLQQKSHCQGAPVCNSVDSSETLPEAPTAEAESYLQEHHQVPTKVEQEPQSCCEELGDLHTCSISQELPFNQNVVLEPEGHEDQPVSQGSSDLQGPESSPEQVVPQQAACALEGTRDETHTVCENEQSVVEHECLLEAGTFNQNEGSSSLVEQSSVNSEQLLKHVGSCVALSSAAAEVERSLQQSTQDGNTFIVSSQPHPMHVLVPSLDAAIDASQGQQQRAPHSEESSGATESQLRPLHQVYSLPSTHEGVPSHKTSSTPHEEQDARSFSSMPSGSKLPADSLSPAAKRIKLSDGDTAEPVSMALPCSRNDSDSFMDDCDSASSCEALHIVESVPEEEVRSVDMTGSGESQDNVAGHFLVVSGGRRVAASLCSQIPVQLVVSHGVQQLKRLACNVTCRRLEHRRQFTFELKLGSSLRPLLKPWSRTVGRPAVKRQRPKRFQLRFKPTTLPQQLRLPVIGLQREEHPSEQVLEEQVPLSSSEPAGPHLDKPKEEAGHTLNEKPTEHSSLEGSPEESPRRRGRPRNIGGSPGAVSSTMTKWRVSVRVTMVKQMPKGPLGQSDA</sequence>
<accession>A0A9J6DW44</accession>
<feature type="region of interest" description="Disordered" evidence="1">
    <location>
        <begin position="433"/>
        <end position="467"/>
    </location>
</feature>
<feature type="compositionally biased region" description="Polar residues" evidence="1">
    <location>
        <begin position="636"/>
        <end position="656"/>
    </location>
</feature>
<feature type="region of interest" description="Disordered" evidence="1">
    <location>
        <begin position="501"/>
        <end position="526"/>
    </location>
</feature>
<evidence type="ECO:0000313" key="3">
    <source>
        <dbReference type="Proteomes" id="UP000821866"/>
    </source>
</evidence>